<evidence type="ECO:0000256" key="1">
    <source>
        <dbReference type="ARBA" id="ARBA00022741"/>
    </source>
</evidence>
<comment type="caution">
    <text evidence="4">The sequence shown here is derived from an EMBL/GenBank/DDBJ whole genome shotgun (WGS) entry which is preliminary data.</text>
</comment>
<accession>A0A2W2F8Q1</accession>
<evidence type="ECO:0000259" key="3">
    <source>
        <dbReference type="PROSITE" id="PS50043"/>
    </source>
</evidence>
<dbReference type="SMART" id="SM00421">
    <property type="entry name" value="HTH_LUXR"/>
    <property type="match status" value="1"/>
</dbReference>
<reference evidence="4 5" key="1">
    <citation type="submission" date="2018-01" db="EMBL/GenBank/DDBJ databases">
        <title>Draft genome sequence of Sphaerisporangium sp. 7K107.</title>
        <authorList>
            <person name="Sahin N."/>
            <person name="Saygin H."/>
            <person name="Ay H."/>
        </authorList>
    </citation>
    <scope>NUCLEOTIDE SEQUENCE [LARGE SCALE GENOMIC DNA]</scope>
    <source>
        <strain evidence="4 5">7K107</strain>
    </source>
</reference>
<organism evidence="4 5">
    <name type="scientific">Spongiactinospora gelatinilytica</name>
    <dbReference type="NCBI Taxonomy" id="2666298"/>
    <lineage>
        <taxon>Bacteria</taxon>
        <taxon>Bacillati</taxon>
        <taxon>Actinomycetota</taxon>
        <taxon>Actinomycetes</taxon>
        <taxon>Streptosporangiales</taxon>
        <taxon>Streptosporangiaceae</taxon>
        <taxon>Spongiactinospora</taxon>
    </lineage>
</organism>
<sequence length="973" mass="102234">MRPIGLTRERAIRTPRAIDAEFRRPAPHKGTIRDLQIAHKSVISKPGWEGRMKTWPFAGRDKELETLIRFARDRAARGVVIVGAAGVGKSRLAAEVLRGLADDRHTVLRIRATKATSGIPNGALADLLPARAPEGNTLRWAAEEIIARAAGRLPVLGVDDAHLLDGHSAGVIHSLVATGRARVVATLRSGEPAPDTVTALWRDHLARRADIGPLGDGDIRRLLTAALGGPPDEATVVHLCRVTEGNALFLHEIVDSALAAGTLQRLRGMWHLARAPLADAAPGDTPLAPRLVELIRDRIGTLSAPLAAVLEFTTFAEPIGARTLSTLVSEEAVLLAEERGLIRVAVEDRREVARLGHPLYGEVARERCPGLRRRRRYADLVQVVAATGMRRREDVLRGTVWRLESGLGTDPEPLVAACRLAWAAHDYPLAVRLAEAALSAGGGVEAAILLANLLDHAQLPDRARAVLDATPEPADESTRVELALARASNLAWGTDRLPEAMALLARTEGTVTDPARRDAITVRRVGLAASAADPRSALAWSAPLLERPLSAPVRAQALNAHALALCYAGRTAEALAAVSEALAGMAGWRDTIPALVSPLHSTWALCGLFSGDLAVVGEATASMTAAVSGQRGWSRGEGSLALSRGHAAILRGDLDTALAVLHAPAHHETAVTVGGCLGAYALAQALCGDGRAAQETLDAALARNRTTWTAFGRWVALTRVWIAAALGETSRAIDLALGAAADGRAAGLPGFEHIALHDAVRLGRAAPVRARLAELAVVHDGERVRLAARHAAALADGDGGALLATATGFERLGLMLHAAEAAAQATGALRRAGDERGARRAAAEAWSLAASCPRAGTPALRCLAAPDLTVRELEVAQLGAAGRSHREVAERLHISLRTAQNHRNQAYQKLGVNSAAELAGIFARFNGGAHTGMARAEAAAPVSGSGGLGVVWRTGPQMAPDRPGPRRGCQDAL</sequence>
<dbReference type="PANTHER" id="PTHR16305">
    <property type="entry name" value="TESTICULAR SOLUBLE ADENYLYL CYCLASE"/>
    <property type="match status" value="1"/>
</dbReference>
<dbReference type="InterPro" id="IPR016032">
    <property type="entry name" value="Sig_transdc_resp-reg_C-effctor"/>
</dbReference>
<name>A0A2W2F8Q1_9ACTN</name>
<feature type="domain" description="HTH luxR-type" evidence="3">
    <location>
        <begin position="861"/>
        <end position="926"/>
    </location>
</feature>
<keyword evidence="5" id="KW-1185">Reference proteome</keyword>
<dbReference type="Gene3D" id="1.10.10.10">
    <property type="entry name" value="Winged helix-like DNA-binding domain superfamily/Winged helix DNA-binding domain"/>
    <property type="match status" value="1"/>
</dbReference>
<dbReference type="InterPro" id="IPR000792">
    <property type="entry name" value="Tscrpt_reg_LuxR_C"/>
</dbReference>
<dbReference type="InterPro" id="IPR027417">
    <property type="entry name" value="P-loop_NTPase"/>
</dbReference>
<dbReference type="Pfam" id="PF00196">
    <property type="entry name" value="GerE"/>
    <property type="match status" value="1"/>
</dbReference>
<evidence type="ECO:0000313" key="4">
    <source>
        <dbReference type="EMBL" id="PZG31803.1"/>
    </source>
</evidence>
<dbReference type="PROSITE" id="PS50043">
    <property type="entry name" value="HTH_LUXR_2"/>
    <property type="match status" value="1"/>
</dbReference>
<dbReference type="CDD" id="cd06170">
    <property type="entry name" value="LuxR_C_like"/>
    <property type="match status" value="1"/>
</dbReference>
<dbReference type="AlphaFoldDB" id="A0A2W2F8Q1"/>
<dbReference type="Proteomes" id="UP000248544">
    <property type="component" value="Unassembled WGS sequence"/>
</dbReference>
<dbReference type="PANTHER" id="PTHR16305:SF28">
    <property type="entry name" value="GUANYLATE CYCLASE DOMAIN-CONTAINING PROTEIN"/>
    <property type="match status" value="1"/>
</dbReference>
<proteinExistence type="predicted"/>
<dbReference type="InterPro" id="IPR041664">
    <property type="entry name" value="AAA_16"/>
</dbReference>
<gene>
    <name evidence="4" type="ORF">C1I98_29810</name>
</gene>
<dbReference type="GO" id="GO:0004016">
    <property type="term" value="F:adenylate cyclase activity"/>
    <property type="evidence" value="ECO:0007669"/>
    <property type="project" value="TreeGrafter"/>
</dbReference>
<protein>
    <recommendedName>
        <fullName evidence="3">HTH luxR-type domain-containing protein</fullName>
    </recommendedName>
</protein>
<evidence type="ECO:0000256" key="2">
    <source>
        <dbReference type="ARBA" id="ARBA00022840"/>
    </source>
</evidence>
<dbReference type="GO" id="GO:0003677">
    <property type="term" value="F:DNA binding"/>
    <property type="evidence" value="ECO:0007669"/>
    <property type="project" value="InterPro"/>
</dbReference>
<dbReference type="GO" id="GO:0005737">
    <property type="term" value="C:cytoplasm"/>
    <property type="evidence" value="ECO:0007669"/>
    <property type="project" value="TreeGrafter"/>
</dbReference>
<dbReference type="SUPFAM" id="SSF52540">
    <property type="entry name" value="P-loop containing nucleoside triphosphate hydrolases"/>
    <property type="match status" value="1"/>
</dbReference>
<dbReference type="GO" id="GO:0005524">
    <property type="term" value="F:ATP binding"/>
    <property type="evidence" value="ECO:0007669"/>
    <property type="project" value="UniProtKB-KW"/>
</dbReference>
<evidence type="ECO:0000313" key="5">
    <source>
        <dbReference type="Proteomes" id="UP000248544"/>
    </source>
</evidence>
<dbReference type="PRINTS" id="PR00038">
    <property type="entry name" value="HTHLUXR"/>
</dbReference>
<dbReference type="SUPFAM" id="SSF46894">
    <property type="entry name" value="C-terminal effector domain of the bipartite response regulators"/>
    <property type="match status" value="1"/>
</dbReference>
<dbReference type="GO" id="GO:0006355">
    <property type="term" value="P:regulation of DNA-templated transcription"/>
    <property type="evidence" value="ECO:0007669"/>
    <property type="project" value="InterPro"/>
</dbReference>
<dbReference type="Gene3D" id="3.40.50.300">
    <property type="entry name" value="P-loop containing nucleotide triphosphate hydrolases"/>
    <property type="match status" value="1"/>
</dbReference>
<dbReference type="InterPro" id="IPR036388">
    <property type="entry name" value="WH-like_DNA-bd_sf"/>
</dbReference>
<dbReference type="EMBL" id="POUA01000319">
    <property type="protein sequence ID" value="PZG31803.1"/>
    <property type="molecule type" value="Genomic_DNA"/>
</dbReference>
<dbReference type="Pfam" id="PF13191">
    <property type="entry name" value="AAA_16"/>
    <property type="match status" value="1"/>
</dbReference>
<keyword evidence="2" id="KW-0067">ATP-binding</keyword>
<keyword evidence="1" id="KW-0547">Nucleotide-binding</keyword>